<evidence type="ECO:0000313" key="1">
    <source>
        <dbReference type="EMBL" id="RUT36332.1"/>
    </source>
</evidence>
<keyword evidence="2" id="KW-1185">Reference proteome</keyword>
<name>A0A433XQF5_9BACL</name>
<dbReference type="AlphaFoldDB" id="A0A433XQF5"/>
<dbReference type="RefSeq" id="WP_127198025.1">
    <property type="nucleotide sequence ID" value="NZ_RZNX01000001.1"/>
</dbReference>
<protein>
    <submittedName>
        <fullName evidence="1">Uncharacterized protein</fullName>
    </submittedName>
</protein>
<dbReference type="OrthoDB" id="2666510at2"/>
<dbReference type="Proteomes" id="UP000272464">
    <property type="component" value="Unassembled WGS sequence"/>
</dbReference>
<dbReference type="EMBL" id="RZNX01000001">
    <property type="protein sequence ID" value="RUT36332.1"/>
    <property type="molecule type" value="Genomic_DNA"/>
</dbReference>
<accession>A0A433XQF5</accession>
<reference evidence="1 2" key="1">
    <citation type="submission" date="2018-12" db="EMBL/GenBank/DDBJ databases">
        <authorList>
            <person name="Sun L."/>
            <person name="Chen Z."/>
        </authorList>
    </citation>
    <scope>NUCLEOTIDE SEQUENCE [LARGE SCALE GENOMIC DNA]</scope>
    <source>
        <strain evidence="1 2">3-5-3</strain>
    </source>
</reference>
<sequence>MPDVSKRLGKGIFGTASTTVYTVPASTTTFLKALTICNKTATDATVTLLLAGTEVIYQHKIKANDTITIPFLDQILNAGETITGLAGTASALTYYISGREVS</sequence>
<organism evidence="1 2">
    <name type="scientific">Paenibacillus zeisoli</name>
    <dbReference type="NCBI Taxonomy" id="2496267"/>
    <lineage>
        <taxon>Bacteria</taxon>
        <taxon>Bacillati</taxon>
        <taxon>Bacillota</taxon>
        <taxon>Bacilli</taxon>
        <taxon>Bacillales</taxon>
        <taxon>Paenibacillaceae</taxon>
        <taxon>Paenibacillus</taxon>
    </lineage>
</organism>
<evidence type="ECO:0000313" key="2">
    <source>
        <dbReference type="Proteomes" id="UP000272464"/>
    </source>
</evidence>
<proteinExistence type="predicted"/>
<gene>
    <name evidence="1" type="ORF">EJP77_04930</name>
</gene>
<comment type="caution">
    <text evidence="1">The sequence shown here is derived from an EMBL/GenBank/DDBJ whole genome shotgun (WGS) entry which is preliminary data.</text>
</comment>